<protein>
    <recommendedName>
        <fullName evidence="3">SMI1/KNR4 family protein</fullName>
    </recommendedName>
</protein>
<evidence type="ECO:0000313" key="2">
    <source>
        <dbReference type="Proteomes" id="UP000307982"/>
    </source>
</evidence>
<dbReference type="InterPro" id="IPR037883">
    <property type="entry name" value="Knr4/Smi1-like_sf"/>
</dbReference>
<dbReference type="Proteomes" id="UP000307982">
    <property type="component" value="Chromosome"/>
</dbReference>
<dbReference type="OrthoDB" id="2361629at2"/>
<sequence length="150" mass="17431">MWMNFISKISEIEEKYGDSVNSGVPNAVFSALMKKHNVWPNDEVMEDYKRFLSQVNGIDFNGFILYGVSQKTNPDIIDEDVYDIFEMNIIWHEESSNNSYFFLGESGMSWYVYDTFDRVYKELDLPSGDLVNKYSTLDDLLESVLKTALN</sequence>
<dbReference type="NCBIfam" id="NF038335">
    <property type="entry name" value="YPO0640_fam"/>
    <property type="match status" value="1"/>
</dbReference>
<reference evidence="1 2" key="1">
    <citation type="submission" date="2019-05" db="EMBL/GenBank/DDBJ databases">
        <authorList>
            <consortium name="Pathogen Informatics"/>
        </authorList>
    </citation>
    <scope>NUCLEOTIDE SEQUENCE [LARGE SCALE GENOMIC DNA]</scope>
    <source>
        <strain evidence="1 2">NCTC5338</strain>
    </source>
</reference>
<gene>
    <name evidence="1" type="ORF">NCTC5338_00951</name>
</gene>
<dbReference type="SUPFAM" id="SSF160631">
    <property type="entry name" value="SMI1/KNR4-like"/>
    <property type="match status" value="1"/>
</dbReference>
<evidence type="ECO:0000313" key="1">
    <source>
        <dbReference type="EMBL" id="VTS70927.1"/>
    </source>
</evidence>
<dbReference type="AlphaFoldDB" id="A0A4V6LEM3"/>
<dbReference type="EMBL" id="LR594040">
    <property type="protein sequence ID" value="VTS70927.1"/>
    <property type="molecule type" value="Genomic_DNA"/>
</dbReference>
<organism evidence="1 2">
    <name type="scientific">Streptococcus australis</name>
    <dbReference type="NCBI Taxonomy" id="113107"/>
    <lineage>
        <taxon>Bacteria</taxon>
        <taxon>Bacillati</taxon>
        <taxon>Bacillota</taxon>
        <taxon>Bacilli</taxon>
        <taxon>Lactobacillales</taxon>
        <taxon>Streptococcaceae</taxon>
        <taxon>Streptococcus</taxon>
    </lineage>
</organism>
<name>A0A4V6LEM3_9STRE</name>
<proteinExistence type="predicted"/>
<accession>A0A4V6LEM3</accession>
<evidence type="ECO:0008006" key="3">
    <source>
        <dbReference type="Google" id="ProtNLM"/>
    </source>
</evidence>
<dbReference type="Gene3D" id="3.40.1580.10">
    <property type="entry name" value="SMI1/KNR4-like"/>
    <property type="match status" value="1"/>
</dbReference>